<gene>
    <name evidence="1" type="ORF">AB8O55_23495</name>
</gene>
<dbReference type="RefSeq" id="WP_345356788.1">
    <property type="nucleotide sequence ID" value="NZ_BAABII010000003.1"/>
</dbReference>
<keyword evidence="2" id="KW-1185">Reference proteome</keyword>
<name>A0ABV4CMR9_9PSEU</name>
<evidence type="ECO:0000313" key="1">
    <source>
        <dbReference type="EMBL" id="MEY8042385.1"/>
    </source>
</evidence>
<evidence type="ECO:0000313" key="2">
    <source>
        <dbReference type="Proteomes" id="UP001564626"/>
    </source>
</evidence>
<sequence>MPESRRVFHVPAAQEEPLGIVTSLCAAGFRVEQVEWTFGPAGVPCMACAAAAGVLRRELESREAATRLLADRF</sequence>
<accession>A0ABV4CMR9</accession>
<dbReference type="EMBL" id="JBGEHV010000055">
    <property type="protein sequence ID" value="MEY8042385.1"/>
    <property type="molecule type" value="Genomic_DNA"/>
</dbReference>
<dbReference type="Proteomes" id="UP001564626">
    <property type="component" value="Unassembled WGS sequence"/>
</dbReference>
<reference evidence="1 2" key="1">
    <citation type="submission" date="2024-08" db="EMBL/GenBank/DDBJ databases">
        <title>Genome mining of Saccharopolyspora cebuensis PGLac3 from Nigerian medicinal plant.</title>
        <authorList>
            <person name="Ezeobiora C.E."/>
            <person name="Igbokwe N.H."/>
            <person name="Amin D.H."/>
            <person name="Mendie U.E."/>
        </authorList>
    </citation>
    <scope>NUCLEOTIDE SEQUENCE [LARGE SCALE GENOMIC DNA]</scope>
    <source>
        <strain evidence="1 2">PGLac3</strain>
    </source>
</reference>
<proteinExistence type="predicted"/>
<comment type="caution">
    <text evidence="1">The sequence shown here is derived from an EMBL/GenBank/DDBJ whole genome shotgun (WGS) entry which is preliminary data.</text>
</comment>
<organism evidence="1 2">
    <name type="scientific">Saccharopolyspora cebuensis</name>
    <dbReference type="NCBI Taxonomy" id="418759"/>
    <lineage>
        <taxon>Bacteria</taxon>
        <taxon>Bacillati</taxon>
        <taxon>Actinomycetota</taxon>
        <taxon>Actinomycetes</taxon>
        <taxon>Pseudonocardiales</taxon>
        <taxon>Pseudonocardiaceae</taxon>
        <taxon>Saccharopolyspora</taxon>
    </lineage>
</organism>
<protein>
    <submittedName>
        <fullName evidence="1">Uncharacterized protein</fullName>
    </submittedName>
</protein>